<keyword evidence="3 10" id="KW-0812">Transmembrane</keyword>
<evidence type="ECO:0000256" key="8">
    <source>
        <dbReference type="ARBA" id="ARBA00023224"/>
    </source>
</evidence>
<dbReference type="Gene3D" id="1.20.1070.10">
    <property type="entry name" value="Rhodopsin 7-helix transmembrane proteins"/>
    <property type="match status" value="1"/>
</dbReference>
<feature type="transmembrane region" description="Helical" evidence="10">
    <location>
        <begin position="190"/>
        <end position="211"/>
    </location>
</feature>
<dbReference type="PANTHER" id="PTHR22752">
    <property type="entry name" value="G PROTEIN-COUPLED RECEPTOR"/>
    <property type="match status" value="1"/>
</dbReference>
<keyword evidence="13" id="KW-1185">Reference proteome</keyword>
<evidence type="ECO:0000256" key="4">
    <source>
        <dbReference type="ARBA" id="ARBA00022989"/>
    </source>
</evidence>
<dbReference type="PANTHER" id="PTHR22752:SF1">
    <property type="entry name" value="G-PROTEIN COUPLED RECEPTOR 176"/>
    <property type="match status" value="1"/>
</dbReference>
<dbReference type="SUPFAM" id="SSF81321">
    <property type="entry name" value="Family A G protein-coupled receptor-like"/>
    <property type="match status" value="1"/>
</dbReference>
<dbReference type="InterPro" id="IPR000276">
    <property type="entry name" value="GPCR_Rhodpsn"/>
</dbReference>
<keyword evidence="6 10" id="KW-0472">Membrane</keyword>
<evidence type="ECO:0000256" key="9">
    <source>
        <dbReference type="SAM" id="MobiDB-lite"/>
    </source>
</evidence>
<protein>
    <submittedName>
        <fullName evidence="12">G protein-coupled receptor 176</fullName>
    </submittedName>
</protein>
<evidence type="ECO:0000256" key="1">
    <source>
        <dbReference type="ARBA" id="ARBA00004651"/>
    </source>
</evidence>
<evidence type="ECO:0000256" key="5">
    <source>
        <dbReference type="ARBA" id="ARBA00023040"/>
    </source>
</evidence>
<dbReference type="InterPro" id="IPR017452">
    <property type="entry name" value="GPCR_Rhodpsn_7TM"/>
</dbReference>
<feature type="transmembrane region" description="Helical" evidence="10">
    <location>
        <begin position="296"/>
        <end position="316"/>
    </location>
</feature>
<dbReference type="GO" id="GO:0005886">
    <property type="term" value="C:plasma membrane"/>
    <property type="evidence" value="ECO:0007669"/>
    <property type="project" value="UniProtKB-SubCell"/>
</dbReference>
<organism evidence="12 13">
    <name type="scientific">Cynoglossus semilaevis</name>
    <name type="common">Tongue sole</name>
    <dbReference type="NCBI Taxonomy" id="244447"/>
    <lineage>
        <taxon>Eukaryota</taxon>
        <taxon>Metazoa</taxon>
        <taxon>Chordata</taxon>
        <taxon>Craniata</taxon>
        <taxon>Vertebrata</taxon>
        <taxon>Euteleostomi</taxon>
        <taxon>Actinopterygii</taxon>
        <taxon>Neopterygii</taxon>
        <taxon>Teleostei</taxon>
        <taxon>Neoteleostei</taxon>
        <taxon>Acanthomorphata</taxon>
        <taxon>Carangaria</taxon>
        <taxon>Pleuronectiformes</taxon>
        <taxon>Pleuronectoidei</taxon>
        <taxon>Cynoglossidae</taxon>
        <taxon>Cynoglossinae</taxon>
        <taxon>Cynoglossus</taxon>
    </lineage>
</organism>
<reference evidence="12" key="2">
    <citation type="submission" date="2025-08" db="UniProtKB">
        <authorList>
            <consortium name="Ensembl"/>
        </authorList>
    </citation>
    <scope>IDENTIFICATION</scope>
</reference>
<feature type="transmembrane region" description="Helical" evidence="10">
    <location>
        <begin position="231"/>
        <end position="256"/>
    </location>
</feature>
<evidence type="ECO:0000313" key="13">
    <source>
        <dbReference type="Proteomes" id="UP000265120"/>
    </source>
</evidence>
<keyword evidence="2" id="KW-1003">Cell membrane</keyword>
<feature type="transmembrane region" description="Helical" evidence="10">
    <location>
        <begin position="75"/>
        <end position="99"/>
    </location>
</feature>
<evidence type="ECO:0000256" key="3">
    <source>
        <dbReference type="ARBA" id="ARBA00022692"/>
    </source>
</evidence>
<dbReference type="Ensembl" id="ENSCSET00000005988.1">
    <property type="protein sequence ID" value="ENSCSEP00000005924.1"/>
    <property type="gene ID" value="ENSCSEG00000003827.1"/>
</dbReference>
<dbReference type="GO" id="GO:0004930">
    <property type="term" value="F:G protein-coupled receptor activity"/>
    <property type="evidence" value="ECO:0007669"/>
    <property type="project" value="UniProtKB-KW"/>
</dbReference>
<dbReference type="PROSITE" id="PS50262">
    <property type="entry name" value="G_PROTEIN_RECEP_F1_2"/>
    <property type="match status" value="1"/>
</dbReference>
<evidence type="ECO:0000256" key="6">
    <source>
        <dbReference type="ARBA" id="ARBA00023136"/>
    </source>
</evidence>
<keyword evidence="7" id="KW-0675">Receptor</keyword>
<keyword evidence="5" id="KW-0297">G-protein coupled receptor</keyword>
<proteinExistence type="predicted"/>
<feature type="compositionally biased region" description="Basic residues" evidence="9">
    <location>
        <begin position="496"/>
        <end position="506"/>
    </location>
</feature>
<dbReference type="PRINTS" id="PR00237">
    <property type="entry name" value="GPCRRHODOPSN"/>
</dbReference>
<keyword evidence="4 10" id="KW-1133">Transmembrane helix</keyword>
<sequence length="518" mass="56717">MDGGSLVTAVGDGAANLTAAASASNLWLDLPNASSPTTLWGSGRGGGSISPTVSNEPEEQLLIPEQAYRDFTTTIQVFILIGSLLGNATVLWCTCCTNVFKSVTNRFIKNLACSGICAGLVCVPFDVVLGASPHCCWLLQTILICKAVKFLHKLFCSATVLSFSAIALDRYYSVLYPLERKISDARSRDLIIYIWVHALVVSLPVFAVTNVTDVYVTSSCSDHYARSLGHMVYVLIYNVTTVVLPLSLVFLFMLLIRRALSASQKKKVIIAALRTPQNSISIPYVSQREAELHATLLAVVLAFSVCSAPYGALVVYRTILADAEELPVSLYLTALWLPKVSLLTNPLLFLTVNRSARHSWMDLLTRIHRRYSRRNVVSTGGLASLGPEGVIGEPVGLETTGRSGSQLLEMFNIGQQQIFRPSEEEEEGENENETCTYTSSSQVAPATPTEAEESPQFGFGPFELPPQWLPETRNSKKRLLPPLGNTPEELIQTKLPRPRPGRRINRNNKVSTIPTVDQ</sequence>
<reference evidence="12" key="3">
    <citation type="submission" date="2025-09" db="UniProtKB">
        <authorList>
            <consortium name="Ensembl"/>
        </authorList>
    </citation>
    <scope>IDENTIFICATION</scope>
</reference>
<evidence type="ECO:0000259" key="11">
    <source>
        <dbReference type="PROSITE" id="PS50262"/>
    </source>
</evidence>
<dbReference type="Pfam" id="PF00001">
    <property type="entry name" value="7tm_1"/>
    <property type="match status" value="1"/>
</dbReference>
<feature type="region of interest" description="Disordered" evidence="9">
    <location>
        <begin position="419"/>
        <end position="518"/>
    </location>
</feature>
<evidence type="ECO:0000256" key="7">
    <source>
        <dbReference type="ARBA" id="ARBA00023170"/>
    </source>
</evidence>
<feature type="compositionally biased region" description="Acidic residues" evidence="9">
    <location>
        <begin position="423"/>
        <end position="432"/>
    </location>
</feature>
<feature type="transmembrane region" description="Helical" evidence="10">
    <location>
        <begin position="328"/>
        <end position="352"/>
    </location>
</feature>
<feature type="compositionally biased region" description="Polar residues" evidence="9">
    <location>
        <begin position="509"/>
        <end position="518"/>
    </location>
</feature>
<keyword evidence="8" id="KW-0807">Transducer</keyword>
<feature type="compositionally biased region" description="Polar residues" evidence="9">
    <location>
        <begin position="434"/>
        <end position="444"/>
    </location>
</feature>
<comment type="subcellular location">
    <subcellularLocation>
        <location evidence="1">Cell membrane</location>
        <topology evidence="1">Multi-pass membrane protein</topology>
    </subcellularLocation>
</comment>
<dbReference type="AlphaFoldDB" id="A0A3P8UVT0"/>
<dbReference type="GeneTree" id="ENSGT00950000182998"/>
<reference evidence="12 13" key="1">
    <citation type="journal article" date="2014" name="Nat. Genet.">
        <title>Whole-genome sequence of a flatfish provides insights into ZW sex chromosome evolution and adaptation to a benthic lifestyle.</title>
        <authorList>
            <person name="Chen S."/>
            <person name="Zhang G."/>
            <person name="Shao C."/>
            <person name="Huang Q."/>
            <person name="Liu G."/>
            <person name="Zhang P."/>
            <person name="Song W."/>
            <person name="An N."/>
            <person name="Chalopin D."/>
            <person name="Volff J.N."/>
            <person name="Hong Y."/>
            <person name="Li Q."/>
            <person name="Sha Z."/>
            <person name="Zhou H."/>
            <person name="Xie M."/>
            <person name="Yu Q."/>
            <person name="Liu Y."/>
            <person name="Xiang H."/>
            <person name="Wang N."/>
            <person name="Wu K."/>
            <person name="Yang C."/>
            <person name="Zhou Q."/>
            <person name="Liao X."/>
            <person name="Yang L."/>
            <person name="Hu Q."/>
            <person name="Zhang J."/>
            <person name="Meng L."/>
            <person name="Jin L."/>
            <person name="Tian Y."/>
            <person name="Lian J."/>
            <person name="Yang J."/>
            <person name="Miao G."/>
            <person name="Liu S."/>
            <person name="Liang Z."/>
            <person name="Yan F."/>
            <person name="Li Y."/>
            <person name="Sun B."/>
            <person name="Zhang H."/>
            <person name="Zhang J."/>
            <person name="Zhu Y."/>
            <person name="Du M."/>
            <person name="Zhao Y."/>
            <person name="Schartl M."/>
            <person name="Tang Q."/>
            <person name="Wang J."/>
        </authorList>
    </citation>
    <scope>NUCLEOTIDE SEQUENCE</scope>
</reference>
<dbReference type="OMA" id="VTDIYAM"/>
<accession>A0A3P8UVT0</accession>
<feature type="domain" description="G-protein coupled receptors family 1 profile" evidence="11">
    <location>
        <begin position="86"/>
        <end position="349"/>
    </location>
</feature>
<name>A0A3P8UVT0_CYNSE</name>
<evidence type="ECO:0000256" key="2">
    <source>
        <dbReference type="ARBA" id="ARBA00022475"/>
    </source>
</evidence>
<dbReference type="Proteomes" id="UP000265120">
    <property type="component" value="Chromosome 7"/>
</dbReference>
<evidence type="ECO:0000313" key="12">
    <source>
        <dbReference type="Ensembl" id="ENSCSEP00000005924.1"/>
    </source>
</evidence>
<evidence type="ECO:0000256" key="10">
    <source>
        <dbReference type="SAM" id="Phobius"/>
    </source>
</evidence>